<dbReference type="PANTHER" id="PTHR11903:SF11">
    <property type="entry name" value="ALPHA-DIOXYGENASE 1"/>
    <property type="match status" value="1"/>
</dbReference>
<dbReference type="SUPFAM" id="SSF48113">
    <property type="entry name" value="Heme-dependent peroxidases"/>
    <property type="match status" value="1"/>
</dbReference>
<dbReference type="InterPro" id="IPR011614">
    <property type="entry name" value="Catalase_core"/>
</dbReference>
<keyword evidence="17" id="KW-1185">Reference proteome</keyword>
<dbReference type="InterPro" id="IPR020835">
    <property type="entry name" value="Catalase_sf"/>
</dbReference>
<dbReference type="InterPro" id="IPR010255">
    <property type="entry name" value="Haem_peroxidase_sf"/>
</dbReference>
<keyword evidence="5" id="KW-0479">Metal-binding</keyword>
<evidence type="ECO:0000256" key="4">
    <source>
        <dbReference type="ARBA" id="ARBA00022617"/>
    </source>
</evidence>
<keyword evidence="7" id="KW-0611">Plant defense</keyword>
<dbReference type="CDD" id="cd09818">
    <property type="entry name" value="PIOX_like"/>
    <property type="match status" value="1"/>
</dbReference>
<evidence type="ECO:0000256" key="13">
    <source>
        <dbReference type="ARBA" id="ARBA00023160"/>
    </source>
</evidence>
<evidence type="ECO:0000313" key="17">
    <source>
        <dbReference type="Proteomes" id="UP001501183"/>
    </source>
</evidence>
<evidence type="ECO:0000256" key="9">
    <source>
        <dbReference type="ARBA" id="ARBA00022964"/>
    </source>
</evidence>
<dbReference type="InterPro" id="IPR019791">
    <property type="entry name" value="Haem_peroxidase_animal"/>
</dbReference>
<comment type="caution">
    <text evidence="16">The sequence shown here is derived from an EMBL/GenBank/DDBJ whole genome shotgun (WGS) entry which is preliminary data.</text>
</comment>
<dbReference type="Proteomes" id="UP001501183">
    <property type="component" value="Unassembled WGS sequence"/>
</dbReference>
<proteinExistence type="predicted"/>
<dbReference type="PROSITE" id="PS50292">
    <property type="entry name" value="PEROXIDASE_3"/>
    <property type="match status" value="1"/>
</dbReference>
<evidence type="ECO:0000256" key="8">
    <source>
        <dbReference type="ARBA" id="ARBA00022832"/>
    </source>
</evidence>
<evidence type="ECO:0000313" key="16">
    <source>
        <dbReference type="EMBL" id="GAA4491597.1"/>
    </source>
</evidence>
<keyword evidence="10" id="KW-0560">Oxidoreductase</keyword>
<accession>A0ABP8PSL5</accession>
<organism evidence="16 17">
    <name type="scientific">Rhodococcus olei</name>
    <dbReference type="NCBI Taxonomy" id="2161675"/>
    <lineage>
        <taxon>Bacteria</taxon>
        <taxon>Bacillati</taxon>
        <taxon>Actinomycetota</taxon>
        <taxon>Actinomycetes</taxon>
        <taxon>Mycobacteriales</taxon>
        <taxon>Nocardiaceae</taxon>
        <taxon>Rhodococcus</taxon>
    </lineage>
</organism>
<keyword evidence="6" id="KW-0925">Oxylipin biosynthesis</keyword>
<protein>
    <recommendedName>
        <fullName evidence="15">Catalase core domain-containing protein</fullName>
    </recommendedName>
</protein>
<keyword evidence="13" id="KW-0275">Fatty acid biosynthesis</keyword>
<gene>
    <name evidence="16" type="ORF">GCM10023094_56210</name>
</gene>
<keyword evidence="9" id="KW-0223">Dioxygenase</keyword>
<dbReference type="PRINTS" id="PR00457">
    <property type="entry name" value="ANPEROXIDASE"/>
</dbReference>
<keyword evidence="11" id="KW-0408">Iron</keyword>
<evidence type="ECO:0000256" key="2">
    <source>
        <dbReference type="ARBA" id="ARBA00022516"/>
    </source>
</evidence>
<dbReference type="SUPFAM" id="SSF56634">
    <property type="entry name" value="Heme-dependent catalase-like"/>
    <property type="match status" value="1"/>
</dbReference>
<dbReference type="EMBL" id="BAABFB010000094">
    <property type="protein sequence ID" value="GAA4491597.1"/>
    <property type="molecule type" value="Genomic_DNA"/>
</dbReference>
<evidence type="ECO:0000256" key="10">
    <source>
        <dbReference type="ARBA" id="ARBA00023002"/>
    </source>
</evidence>
<evidence type="ECO:0000256" key="14">
    <source>
        <dbReference type="SAM" id="MobiDB-lite"/>
    </source>
</evidence>
<dbReference type="RefSeq" id="WP_345353551.1">
    <property type="nucleotide sequence ID" value="NZ_BAABFB010000094.1"/>
</dbReference>
<sequence>MIEDTERAQRRPAQWNERYSAGSAEAEHEEFQRLAHGIMQVQTTVRKRVSSHGVPHPTQRAFHAKATLAVDDAELRFNDDLPADLQMGFAQPGAAYRTIVRFSNAAGSGEPDFAPDLRGIALRIQVDDSTSHDLLATNFPVSHARNARQFVEFAKATAGGSVSRILGLARLAGMFGIRETARMVRNVTTARRQLVSSVATQTYWSRGALTWGPELAVRYLLRPAARAPQGPKPSKTDPSYLSTEAARRLDQGDIRFELCIQRYVNEQATPIEDTAVEWKERHSPAEPVAILTIRQTDITSPDAQARAAAIDSLAFNPWNTTDDFRPLGNLNRARKAAYDASAAYRGQTRWQTETPVRNVVLGRLARAAFSLVNRRVPWYRLPVRTAVLNLDGFRGVLRARNLIDTEPHEAPPRARPVPPPIPEDVRAARTANGRYNDLSAPAMGAVGATFGRNLKPDYRPDLFDVPNPVTVSQQLLTREHFLPARSLNLIAAAWIQFQVHDWVNHARHPLGVRDIEVPLPQGMTWSNTPDGAPETTMRIAGNEALSVDADGTERLFANAASHWWDGSEVYGSDADKLKELREGPKIRLSDDGYLPTDVRGMELTGFNESWWLGLSTLHTLFAREHNVVCDELRAHYKGWSDDRVFNTARLIVSALIAKIHTVEWTPAILATQPIDLGLKANWNGPPSNDWLTKLGIWLMDVHANVGIPATTPDHHGVPFSLTEDFVTVYRLHPLIPDDYRFANHQTGELLYTRTFPDITETHADDELRSLGLDNTVYSLGIAHPGAITLNNYPRSLRNFVREGEHIDLAVVDIARTRRRGVPRYNDFRTGLHKPRLQHWEQLSEDPDVVRRIREVYRSIDEVDTMIGLFAETPPEGFGFSDTAFRIFILMASRRIQSDRFLTADFRPEIYSPLGMDWVQQNNMTSVILRHCPDLAALLPRGQSAFAPWRMAAPQKVER</sequence>
<keyword evidence="8" id="KW-0276">Fatty acid metabolism</keyword>
<evidence type="ECO:0000256" key="3">
    <source>
        <dbReference type="ARBA" id="ARBA00022559"/>
    </source>
</evidence>
<evidence type="ECO:0000259" key="15">
    <source>
        <dbReference type="Pfam" id="PF00199"/>
    </source>
</evidence>
<name>A0ABP8PSL5_9NOCA</name>
<evidence type="ECO:0000256" key="11">
    <source>
        <dbReference type="ARBA" id="ARBA00023004"/>
    </source>
</evidence>
<feature type="region of interest" description="Disordered" evidence="14">
    <location>
        <begin position="1"/>
        <end position="22"/>
    </location>
</feature>
<keyword evidence="3" id="KW-0575">Peroxidase</keyword>
<dbReference type="InterPro" id="IPR018028">
    <property type="entry name" value="Catalase"/>
</dbReference>
<evidence type="ECO:0000256" key="1">
    <source>
        <dbReference type="ARBA" id="ARBA00001913"/>
    </source>
</evidence>
<evidence type="ECO:0000256" key="6">
    <source>
        <dbReference type="ARBA" id="ARBA00022767"/>
    </source>
</evidence>
<keyword evidence="2" id="KW-0444">Lipid biosynthesis</keyword>
<feature type="domain" description="Catalase core" evidence="15">
    <location>
        <begin position="59"/>
        <end position="157"/>
    </location>
</feature>
<keyword evidence="12" id="KW-0443">Lipid metabolism</keyword>
<evidence type="ECO:0000256" key="7">
    <source>
        <dbReference type="ARBA" id="ARBA00022821"/>
    </source>
</evidence>
<dbReference type="Pfam" id="PF03098">
    <property type="entry name" value="An_peroxidase"/>
    <property type="match status" value="1"/>
</dbReference>
<dbReference type="PANTHER" id="PTHR11903">
    <property type="entry name" value="PROSTAGLANDIN G/H SYNTHASE"/>
    <property type="match status" value="1"/>
</dbReference>
<reference evidence="17" key="1">
    <citation type="journal article" date="2019" name="Int. J. Syst. Evol. Microbiol.">
        <title>The Global Catalogue of Microorganisms (GCM) 10K type strain sequencing project: providing services to taxonomists for standard genome sequencing and annotation.</title>
        <authorList>
            <consortium name="The Broad Institute Genomics Platform"/>
            <consortium name="The Broad Institute Genome Sequencing Center for Infectious Disease"/>
            <person name="Wu L."/>
            <person name="Ma J."/>
        </authorList>
    </citation>
    <scope>NUCLEOTIDE SEQUENCE [LARGE SCALE GENOMIC DNA]</scope>
    <source>
        <strain evidence="17">JCM 32206</strain>
    </source>
</reference>
<dbReference type="PROSITE" id="PS51402">
    <property type="entry name" value="CATALASE_3"/>
    <property type="match status" value="1"/>
</dbReference>
<evidence type="ECO:0000256" key="12">
    <source>
        <dbReference type="ARBA" id="ARBA00023098"/>
    </source>
</evidence>
<dbReference type="InterPro" id="IPR050783">
    <property type="entry name" value="Oxylipin_biosynth_metab"/>
</dbReference>
<dbReference type="Pfam" id="PF00199">
    <property type="entry name" value="Catalase"/>
    <property type="match status" value="1"/>
</dbReference>
<dbReference type="Gene3D" id="1.10.640.10">
    <property type="entry name" value="Haem peroxidase domain superfamily, animal type"/>
    <property type="match status" value="1"/>
</dbReference>
<dbReference type="Gene3D" id="2.40.180.10">
    <property type="entry name" value="Catalase core domain"/>
    <property type="match status" value="1"/>
</dbReference>
<dbReference type="InterPro" id="IPR037120">
    <property type="entry name" value="Haem_peroxidase_sf_animal"/>
</dbReference>
<dbReference type="InterPro" id="IPR034815">
    <property type="entry name" value="A_dioxygenase"/>
</dbReference>
<keyword evidence="4" id="KW-0349">Heme</keyword>
<evidence type="ECO:0000256" key="5">
    <source>
        <dbReference type="ARBA" id="ARBA00022723"/>
    </source>
</evidence>
<comment type="cofactor">
    <cofactor evidence="1">
        <name>Ca(2+)</name>
        <dbReference type="ChEBI" id="CHEBI:29108"/>
    </cofactor>
</comment>